<dbReference type="GO" id="GO:0016020">
    <property type="term" value="C:membrane"/>
    <property type="evidence" value="ECO:0007669"/>
    <property type="project" value="UniProtKB-SubCell"/>
</dbReference>
<dbReference type="Pfam" id="PF03188">
    <property type="entry name" value="Cytochrom_B561"/>
    <property type="match status" value="1"/>
</dbReference>
<feature type="transmembrane region" description="Helical" evidence="12">
    <location>
        <begin position="124"/>
        <end position="145"/>
    </location>
</feature>
<dbReference type="SMART" id="SM00665">
    <property type="entry name" value="B561"/>
    <property type="match status" value="1"/>
</dbReference>
<protein>
    <recommendedName>
        <fullName evidence="13">Cytochrome b561 domain-containing protein</fullName>
    </recommendedName>
</protein>
<evidence type="ECO:0000256" key="10">
    <source>
        <dbReference type="ARBA" id="ARBA00023136"/>
    </source>
</evidence>
<evidence type="ECO:0000256" key="3">
    <source>
        <dbReference type="ARBA" id="ARBA00022448"/>
    </source>
</evidence>
<evidence type="ECO:0000256" key="6">
    <source>
        <dbReference type="ARBA" id="ARBA00022723"/>
    </source>
</evidence>
<comment type="cofactor">
    <cofactor evidence="1">
        <name>heme b</name>
        <dbReference type="ChEBI" id="CHEBI:60344"/>
    </cofactor>
</comment>
<dbReference type="GO" id="GO:0046872">
    <property type="term" value="F:metal ion binding"/>
    <property type="evidence" value="ECO:0007669"/>
    <property type="project" value="UniProtKB-KW"/>
</dbReference>
<keyword evidence="5 12" id="KW-0812">Transmembrane</keyword>
<dbReference type="PANTHER" id="PTHR10106:SF0">
    <property type="entry name" value="LD36721P"/>
    <property type="match status" value="1"/>
</dbReference>
<evidence type="ECO:0000256" key="1">
    <source>
        <dbReference type="ARBA" id="ARBA00001970"/>
    </source>
</evidence>
<keyword evidence="3" id="KW-0813">Transport</keyword>
<feature type="region of interest" description="Disordered" evidence="11">
    <location>
        <begin position="1"/>
        <end position="30"/>
    </location>
</feature>
<organism evidence="14 15">
    <name type="scientific">Marchantia polymorpha</name>
    <name type="common">Common liverwort</name>
    <name type="synonym">Marchantia aquatica</name>
    <dbReference type="NCBI Taxonomy" id="3197"/>
    <lineage>
        <taxon>Eukaryota</taxon>
        <taxon>Viridiplantae</taxon>
        <taxon>Streptophyta</taxon>
        <taxon>Embryophyta</taxon>
        <taxon>Marchantiophyta</taxon>
        <taxon>Marchantiopsida</taxon>
        <taxon>Marchantiidae</taxon>
        <taxon>Marchantiales</taxon>
        <taxon>Marchantiaceae</taxon>
        <taxon>Marchantia</taxon>
    </lineage>
</organism>
<keyword evidence="7" id="KW-0249">Electron transport</keyword>
<evidence type="ECO:0000256" key="9">
    <source>
        <dbReference type="ARBA" id="ARBA00023004"/>
    </source>
</evidence>
<keyword evidence="6" id="KW-0479">Metal-binding</keyword>
<keyword evidence="15" id="KW-1185">Reference proteome</keyword>
<gene>
    <name evidence="14" type="ORF">MARPO_0007s0088</name>
</gene>
<evidence type="ECO:0000313" key="15">
    <source>
        <dbReference type="Proteomes" id="UP000244005"/>
    </source>
</evidence>
<dbReference type="CDD" id="cd08766">
    <property type="entry name" value="Cyt_b561_ACYB-1_like"/>
    <property type="match status" value="1"/>
</dbReference>
<evidence type="ECO:0000256" key="7">
    <source>
        <dbReference type="ARBA" id="ARBA00022982"/>
    </source>
</evidence>
<feature type="transmembrane region" description="Helical" evidence="12">
    <location>
        <begin position="239"/>
        <end position="260"/>
    </location>
</feature>
<evidence type="ECO:0000256" key="8">
    <source>
        <dbReference type="ARBA" id="ARBA00022989"/>
    </source>
</evidence>
<dbReference type="EMBL" id="KZ772679">
    <property type="protein sequence ID" value="PTQ47648.1"/>
    <property type="molecule type" value="Genomic_DNA"/>
</dbReference>
<dbReference type="GO" id="GO:0016491">
    <property type="term" value="F:oxidoreductase activity"/>
    <property type="evidence" value="ECO:0000318"/>
    <property type="project" value="GO_Central"/>
</dbReference>
<keyword evidence="4" id="KW-0349">Heme</keyword>
<proteinExistence type="predicted"/>
<dbReference type="OrthoDB" id="907479at2759"/>
<evidence type="ECO:0000256" key="4">
    <source>
        <dbReference type="ARBA" id="ARBA00022617"/>
    </source>
</evidence>
<dbReference type="InterPro" id="IPR043205">
    <property type="entry name" value="CYB561/CYBRD1-like"/>
</dbReference>
<dbReference type="InterPro" id="IPR006593">
    <property type="entry name" value="Cyt_b561/ferric_Rdtase_TM"/>
</dbReference>
<evidence type="ECO:0000256" key="5">
    <source>
        <dbReference type="ARBA" id="ARBA00022692"/>
    </source>
</evidence>
<evidence type="ECO:0000256" key="12">
    <source>
        <dbReference type="SAM" id="Phobius"/>
    </source>
</evidence>
<feature type="transmembrane region" description="Helical" evidence="12">
    <location>
        <begin position="157"/>
        <end position="183"/>
    </location>
</feature>
<evidence type="ECO:0000259" key="13">
    <source>
        <dbReference type="PROSITE" id="PS50939"/>
    </source>
</evidence>
<feature type="transmembrane region" description="Helical" evidence="12">
    <location>
        <begin position="93"/>
        <end position="112"/>
    </location>
</feature>
<comment type="subcellular location">
    <subcellularLocation>
        <location evidence="2">Membrane</location>
        <topology evidence="2">Multi-pass membrane protein</topology>
    </subcellularLocation>
</comment>
<dbReference type="FunFam" id="1.20.120.1770:FF:000001">
    <property type="entry name" value="Cytochrome b reductase 1"/>
    <property type="match status" value="1"/>
</dbReference>
<dbReference type="PROSITE" id="PS50939">
    <property type="entry name" value="CYTOCHROME_B561"/>
    <property type="match status" value="1"/>
</dbReference>
<keyword evidence="8 12" id="KW-1133">Transmembrane helix</keyword>
<dbReference type="Gramene" id="Mp3g00920.1">
    <property type="protein sequence ID" value="Mp3g00920.1.cds"/>
    <property type="gene ID" value="Mp3g00920"/>
</dbReference>
<evidence type="ECO:0000256" key="2">
    <source>
        <dbReference type="ARBA" id="ARBA00004141"/>
    </source>
</evidence>
<dbReference type="Proteomes" id="UP000244005">
    <property type="component" value="Unassembled WGS sequence"/>
</dbReference>
<accession>A0A2R6XNG5</accession>
<feature type="transmembrane region" description="Helical" evidence="12">
    <location>
        <begin position="50"/>
        <end position="73"/>
    </location>
</feature>
<evidence type="ECO:0000256" key="11">
    <source>
        <dbReference type="SAM" id="MobiDB-lite"/>
    </source>
</evidence>
<name>A0A2R6XNG5_MARPO</name>
<reference evidence="15" key="1">
    <citation type="journal article" date="2017" name="Cell">
        <title>Insights into land plant evolution garnered from the Marchantia polymorpha genome.</title>
        <authorList>
            <person name="Bowman J.L."/>
            <person name="Kohchi T."/>
            <person name="Yamato K.T."/>
            <person name="Jenkins J."/>
            <person name="Shu S."/>
            <person name="Ishizaki K."/>
            <person name="Yamaoka S."/>
            <person name="Nishihama R."/>
            <person name="Nakamura Y."/>
            <person name="Berger F."/>
            <person name="Adam C."/>
            <person name="Aki S.S."/>
            <person name="Althoff F."/>
            <person name="Araki T."/>
            <person name="Arteaga-Vazquez M.A."/>
            <person name="Balasubrmanian S."/>
            <person name="Barry K."/>
            <person name="Bauer D."/>
            <person name="Boehm C.R."/>
            <person name="Briginshaw L."/>
            <person name="Caballero-Perez J."/>
            <person name="Catarino B."/>
            <person name="Chen F."/>
            <person name="Chiyoda S."/>
            <person name="Chovatia M."/>
            <person name="Davies K.M."/>
            <person name="Delmans M."/>
            <person name="Demura T."/>
            <person name="Dierschke T."/>
            <person name="Dolan L."/>
            <person name="Dorantes-Acosta A.E."/>
            <person name="Eklund D.M."/>
            <person name="Florent S.N."/>
            <person name="Flores-Sandoval E."/>
            <person name="Fujiyama A."/>
            <person name="Fukuzawa H."/>
            <person name="Galik B."/>
            <person name="Grimanelli D."/>
            <person name="Grimwood J."/>
            <person name="Grossniklaus U."/>
            <person name="Hamada T."/>
            <person name="Haseloff J."/>
            <person name="Hetherington A.J."/>
            <person name="Higo A."/>
            <person name="Hirakawa Y."/>
            <person name="Hundley H.N."/>
            <person name="Ikeda Y."/>
            <person name="Inoue K."/>
            <person name="Inoue S.I."/>
            <person name="Ishida S."/>
            <person name="Jia Q."/>
            <person name="Kakita M."/>
            <person name="Kanazawa T."/>
            <person name="Kawai Y."/>
            <person name="Kawashima T."/>
            <person name="Kennedy M."/>
            <person name="Kinose K."/>
            <person name="Kinoshita T."/>
            <person name="Kohara Y."/>
            <person name="Koide E."/>
            <person name="Komatsu K."/>
            <person name="Kopischke S."/>
            <person name="Kubo M."/>
            <person name="Kyozuka J."/>
            <person name="Lagercrantz U."/>
            <person name="Lin S.S."/>
            <person name="Lindquist E."/>
            <person name="Lipzen A.M."/>
            <person name="Lu C.W."/>
            <person name="De Luna E."/>
            <person name="Martienssen R.A."/>
            <person name="Minamino N."/>
            <person name="Mizutani M."/>
            <person name="Mizutani M."/>
            <person name="Mochizuki N."/>
            <person name="Monte I."/>
            <person name="Mosher R."/>
            <person name="Nagasaki H."/>
            <person name="Nakagami H."/>
            <person name="Naramoto S."/>
            <person name="Nishitani K."/>
            <person name="Ohtani M."/>
            <person name="Okamoto T."/>
            <person name="Okumura M."/>
            <person name="Phillips J."/>
            <person name="Pollak B."/>
            <person name="Reinders A."/>
            <person name="Rovekamp M."/>
            <person name="Sano R."/>
            <person name="Sawa S."/>
            <person name="Schmid M.W."/>
            <person name="Shirakawa M."/>
            <person name="Solano R."/>
            <person name="Spunde A."/>
            <person name="Suetsugu N."/>
            <person name="Sugano S."/>
            <person name="Sugiyama A."/>
            <person name="Sun R."/>
            <person name="Suzuki Y."/>
            <person name="Takenaka M."/>
            <person name="Takezawa D."/>
            <person name="Tomogane H."/>
            <person name="Tsuzuki M."/>
            <person name="Ueda T."/>
            <person name="Umeda M."/>
            <person name="Ward J.M."/>
            <person name="Watanabe Y."/>
            <person name="Yazaki K."/>
            <person name="Yokoyama R."/>
            <person name="Yoshitake Y."/>
            <person name="Yotsui I."/>
            <person name="Zachgo S."/>
            <person name="Schmutz J."/>
        </authorList>
    </citation>
    <scope>NUCLEOTIDE SEQUENCE [LARGE SCALE GENOMIC DNA]</scope>
    <source>
        <strain evidence="15">Tak-1</strain>
    </source>
</reference>
<dbReference type="AlphaFoldDB" id="A0A2R6XNG5"/>
<keyword evidence="10 12" id="KW-0472">Membrane</keyword>
<dbReference type="PANTHER" id="PTHR10106">
    <property type="entry name" value="CYTOCHROME B561-RELATED"/>
    <property type="match status" value="1"/>
</dbReference>
<sequence length="283" mass="30628">MPRALHSRSPAVSDPHSDLPTVVRRSSSGLGPSAPVLQVRRPMASYGVSFAPVATAVHVLGVLVLALILYWVIAFRGGVTLWGSAPALIFNAHPVIMFGGFIFVSSEAILVYKTLSGTKRSKKLVHMSLQAIAFLLALVGIWAALKFHLDSNIDNFYSLHSWLGIFTVVLFFIQWIAGFFSFWTQSVAGSTRAAVLPWHVFFGIGAYVLAVATAVLGFLEKITFLQSGSLGHYASEAMFVNTVALLVVVFGFVTVLAILIPAPKEEDGYQAIEMGDLLHFSMA</sequence>
<evidence type="ECO:0000313" key="14">
    <source>
        <dbReference type="EMBL" id="PTQ47648.1"/>
    </source>
</evidence>
<feature type="transmembrane region" description="Helical" evidence="12">
    <location>
        <begin position="195"/>
        <end position="219"/>
    </location>
</feature>
<dbReference type="Gene3D" id="1.20.120.1770">
    <property type="match status" value="1"/>
</dbReference>
<feature type="domain" description="Cytochrome b561" evidence="13">
    <location>
        <begin position="56"/>
        <end position="259"/>
    </location>
</feature>
<keyword evidence="9" id="KW-0408">Iron</keyword>